<keyword evidence="4" id="KW-1185">Reference proteome</keyword>
<dbReference type="PATRIC" id="fig|1618207.4.peg.1213"/>
<dbReference type="OrthoDB" id="3229305at2"/>
<protein>
    <recommendedName>
        <fullName evidence="5">Acyltransferase</fullName>
    </recommendedName>
</protein>
<dbReference type="InterPro" id="IPR041273">
    <property type="entry name" value="NAT_N"/>
</dbReference>
<evidence type="ECO:0000259" key="2">
    <source>
        <dbReference type="Pfam" id="PF18164"/>
    </source>
</evidence>
<dbReference type="EMBL" id="CP011005">
    <property type="protein sequence ID" value="AJT41177.1"/>
    <property type="molecule type" value="Genomic_DNA"/>
</dbReference>
<dbReference type="Proteomes" id="UP000061839">
    <property type="component" value="Chromosome"/>
</dbReference>
<name>A0A0D4BXJ6_9MICC</name>
<feature type="domain" description="GNAT-like C-terminal" evidence="2">
    <location>
        <begin position="122"/>
        <end position="273"/>
    </location>
</feature>
<dbReference type="HOGENOM" id="CLU_076574_0_0_11"/>
<proteinExistence type="predicted"/>
<evidence type="ECO:0008006" key="5">
    <source>
        <dbReference type="Google" id="ProtNLM"/>
    </source>
</evidence>
<gene>
    <name evidence="3" type="ORF">UM93_05980</name>
</gene>
<dbReference type="InterPro" id="IPR041644">
    <property type="entry name" value="GNAT_C"/>
</dbReference>
<accession>A0A0D4BXJ6</accession>
<evidence type="ECO:0000313" key="4">
    <source>
        <dbReference type="Proteomes" id="UP000061839"/>
    </source>
</evidence>
<feature type="domain" description="N-acyltransferase N-terminal" evidence="1">
    <location>
        <begin position="1"/>
        <end position="120"/>
    </location>
</feature>
<evidence type="ECO:0000259" key="1">
    <source>
        <dbReference type="Pfam" id="PF18082"/>
    </source>
</evidence>
<dbReference type="RefSeq" id="WP_045074340.1">
    <property type="nucleotide sequence ID" value="NZ_CP011005.1"/>
</dbReference>
<organism evidence="3 4">
    <name type="scientific">Psychromicrobium lacuslunae</name>
    <dbReference type="NCBI Taxonomy" id="1618207"/>
    <lineage>
        <taxon>Bacteria</taxon>
        <taxon>Bacillati</taxon>
        <taxon>Actinomycetota</taxon>
        <taxon>Actinomycetes</taxon>
        <taxon>Micrococcales</taxon>
        <taxon>Micrococcaceae</taxon>
        <taxon>Psychromicrobium</taxon>
    </lineage>
</organism>
<dbReference type="KEGG" id="ari:UM93_05980"/>
<dbReference type="STRING" id="1618207.UM93_05980"/>
<sequence>MDIQSLLKLAEIRPADQREVSELLAQEPTAPVFQALQILRDRLGSIGEPPPSGDQEELVWMNALLRFLPEQLAWYQQQGIPDQVVQATIADIGRHIAISRVTNGRFGLQTWRWLTEHATGTLYQLGRLQFQIHPGPAALPGLQSGEHILGIHIPEIQGSPLSPSAVQDSLAKAKDFFARYFPAQPVRLANCISWLLDPYLSANLPAESNIVRFAALFSHYGELVDTPSDAVYFTFRRRDFSQVSDLPRDTILQQVVAGRIEHGGAWQVGKGYLSL</sequence>
<dbReference type="Pfam" id="PF18082">
    <property type="entry name" value="NAT_N"/>
    <property type="match status" value="1"/>
</dbReference>
<reference evidence="3 4" key="1">
    <citation type="journal article" date="2015" name="Genome Announc.">
        <title>Complete Genome Sequencing of Protease-Producing Novel Arthrobacter sp. Strain IHBB 11108 Using PacBio Single-Molecule Real-Time Sequencing Technology.</title>
        <authorList>
            <person name="Kiran S."/>
            <person name="Swarnkar M.K."/>
            <person name="Pal M."/>
            <person name="Thakur R."/>
            <person name="Tewari R."/>
            <person name="Singh A.K."/>
            <person name="Gulati A."/>
        </authorList>
    </citation>
    <scope>NUCLEOTIDE SEQUENCE [LARGE SCALE GENOMIC DNA]</scope>
    <source>
        <strain evidence="3 4">IHBB 11108</strain>
    </source>
</reference>
<dbReference type="Pfam" id="PF18164">
    <property type="entry name" value="GNAT_C"/>
    <property type="match status" value="1"/>
</dbReference>
<dbReference type="Gene3D" id="3.40.630.120">
    <property type="match status" value="1"/>
</dbReference>
<evidence type="ECO:0000313" key="3">
    <source>
        <dbReference type="EMBL" id="AJT41177.1"/>
    </source>
</evidence>
<dbReference type="AlphaFoldDB" id="A0A0D4BXJ6"/>